<gene>
    <name evidence="1" type="ORF">H5410_045049</name>
</gene>
<reference evidence="1 2" key="1">
    <citation type="submission" date="2020-09" db="EMBL/GenBank/DDBJ databases">
        <title>De no assembly of potato wild relative species, Solanum commersonii.</title>
        <authorList>
            <person name="Cho K."/>
        </authorList>
    </citation>
    <scope>NUCLEOTIDE SEQUENCE [LARGE SCALE GENOMIC DNA]</scope>
    <source>
        <strain evidence="1">LZ3.2</strain>
        <tissue evidence="1">Leaf</tissue>
    </source>
</reference>
<name>A0A9J5XAE5_SOLCO</name>
<comment type="caution">
    <text evidence="1">The sequence shown here is derived from an EMBL/GenBank/DDBJ whole genome shotgun (WGS) entry which is preliminary data.</text>
</comment>
<dbReference type="PANTHER" id="PTHR33116">
    <property type="entry name" value="REVERSE TRANSCRIPTASE ZINC-BINDING DOMAIN-CONTAINING PROTEIN-RELATED-RELATED"/>
    <property type="match status" value="1"/>
</dbReference>
<protein>
    <recommendedName>
        <fullName evidence="3">Reverse transcriptase domain-containing protein</fullName>
    </recommendedName>
</protein>
<dbReference type="PANTHER" id="PTHR33116:SF67">
    <property type="entry name" value="REVERSE TRANSCRIPTASE"/>
    <property type="match status" value="1"/>
</dbReference>
<sequence>MKVNHLAFADDMIILCKAEVGTMQLISETTRKYEEVSGQKCNGGEEIVAEVATRILRKDFPFTYLECPIFYKRKQKAYYQQMIHRIGAKIQAWKGKLLSYGERVILIKHILQSTLIHCLSMMNPPRNVLIRFKE</sequence>
<evidence type="ECO:0008006" key="3">
    <source>
        <dbReference type="Google" id="ProtNLM"/>
    </source>
</evidence>
<dbReference type="EMBL" id="JACXVP010000009">
    <property type="protein sequence ID" value="KAG5584615.1"/>
    <property type="molecule type" value="Genomic_DNA"/>
</dbReference>
<organism evidence="1 2">
    <name type="scientific">Solanum commersonii</name>
    <name type="common">Commerson's wild potato</name>
    <name type="synonym">Commerson's nightshade</name>
    <dbReference type="NCBI Taxonomy" id="4109"/>
    <lineage>
        <taxon>Eukaryota</taxon>
        <taxon>Viridiplantae</taxon>
        <taxon>Streptophyta</taxon>
        <taxon>Embryophyta</taxon>
        <taxon>Tracheophyta</taxon>
        <taxon>Spermatophyta</taxon>
        <taxon>Magnoliopsida</taxon>
        <taxon>eudicotyledons</taxon>
        <taxon>Gunneridae</taxon>
        <taxon>Pentapetalae</taxon>
        <taxon>asterids</taxon>
        <taxon>lamiids</taxon>
        <taxon>Solanales</taxon>
        <taxon>Solanaceae</taxon>
        <taxon>Solanoideae</taxon>
        <taxon>Solaneae</taxon>
        <taxon>Solanum</taxon>
    </lineage>
</organism>
<evidence type="ECO:0000313" key="1">
    <source>
        <dbReference type="EMBL" id="KAG5584615.1"/>
    </source>
</evidence>
<dbReference type="AlphaFoldDB" id="A0A9J5XAE5"/>
<accession>A0A9J5XAE5</accession>
<dbReference type="Proteomes" id="UP000824120">
    <property type="component" value="Chromosome 9"/>
</dbReference>
<proteinExistence type="predicted"/>
<dbReference type="OrthoDB" id="1744944at2759"/>
<keyword evidence="2" id="KW-1185">Reference proteome</keyword>
<evidence type="ECO:0000313" key="2">
    <source>
        <dbReference type="Proteomes" id="UP000824120"/>
    </source>
</evidence>